<dbReference type="PANTHER" id="PTHR34203:SF15">
    <property type="entry name" value="SLL1173 PROTEIN"/>
    <property type="match status" value="1"/>
</dbReference>
<dbReference type="InterPro" id="IPR029063">
    <property type="entry name" value="SAM-dependent_MTases_sf"/>
</dbReference>
<name>A0A2T1GCM5_9CYAN</name>
<keyword evidence="2" id="KW-0808">Transferase</keyword>
<dbReference type="Gene3D" id="3.40.50.150">
    <property type="entry name" value="Vaccinia Virus protein VP39"/>
    <property type="match status" value="1"/>
</dbReference>
<dbReference type="Proteomes" id="UP000238937">
    <property type="component" value="Unassembled WGS sequence"/>
</dbReference>
<dbReference type="Pfam" id="PF05050">
    <property type="entry name" value="Methyltransf_21"/>
    <property type="match status" value="1"/>
</dbReference>
<dbReference type="AlphaFoldDB" id="A0A2T1GCM5"/>
<dbReference type="OrthoDB" id="292760at2"/>
<protein>
    <submittedName>
        <fullName evidence="2">FkbM family methyltransferase</fullName>
    </submittedName>
</protein>
<dbReference type="SUPFAM" id="SSF53335">
    <property type="entry name" value="S-adenosyl-L-methionine-dependent methyltransferases"/>
    <property type="match status" value="1"/>
</dbReference>
<gene>
    <name evidence="2" type="ORF">C7B77_15875</name>
</gene>
<comment type="caution">
    <text evidence="2">The sequence shown here is derived from an EMBL/GenBank/DDBJ whole genome shotgun (WGS) entry which is preliminary data.</text>
</comment>
<dbReference type="GO" id="GO:0032259">
    <property type="term" value="P:methylation"/>
    <property type="evidence" value="ECO:0007669"/>
    <property type="project" value="UniProtKB-KW"/>
</dbReference>
<feature type="domain" description="Methyltransferase FkbM" evidence="1">
    <location>
        <begin position="203"/>
        <end position="343"/>
    </location>
</feature>
<organism evidence="2 3">
    <name type="scientific">Chamaesiphon polymorphus CCALA 037</name>
    <dbReference type="NCBI Taxonomy" id="2107692"/>
    <lineage>
        <taxon>Bacteria</taxon>
        <taxon>Bacillati</taxon>
        <taxon>Cyanobacteriota</taxon>
        <taxon>Cyanophyceae</taxon>
        <taxon>Gomontiellales</taxon>
        <taxon>Chamaesiphonaceae</taxon>
        <taxon>Chamaesiphon</taxon>
    </lineage>
</organism>
<proteinExistence type="predicted"/>
<reference evidence="2 3" key="1">
    <citation type="submission" date="2018-03" db="EMBL/GenBank/DDBJ databases">
        <title>The ancient ancestry and fast evolution of plastids.</title>
        <authorList>
            <person name="Moore K.R."/>
            <person name="Magnabosco C."/>
            <person name="Momper L."/>
            <person name="Gold D.A."/>
            <person name="Bosak T."/>
            <person name="Fournier G.P."/>
        </authorList>
    </citation>
    <scope>NUCLEOTIDE SEQUENCE [LARGE SCALE GENOMIC DNA]</scope>
    <source>
        <strain evidence="2 3">CCALA 037</strain>
    </source>
</reference>
<keyword evidence="2" id="KW-0489">Methyltransferase</keyword>
<dbReference type="InterPro" id="IPR006342">
    <property type="entry name" value="FkbM_mtfrase"/>
</dbReference>
<dbReference type="EMBL" id="PVWO01000205">
    <property type="protein sequence ID" value="PSB55166.1"/>
    <property type="molecule type" value="Genomic_DNA"/>
</dbReference>
<dbReference type="GO" id="GO:0008168">
    <property type="term" value="F:methyltransferase activity"/>
    <property type="evidence" value="ECO:0007669"/>
    <property type="project" value="UniProtKB-KW"/>
</dbReference>
<evidence type="ECO:0000313" key="3">
    <source>
        <dbReference type="Proteomes" id="UP000238937"/>
    </source>
</evidence>
<evidence type="ECO:0000313" key="2">
    <source>
        <dbReference type="EMBL" id="PSB55166.1"/>
    </source>
</evidence>
<sequence length="370" mass="42985">MINSMIDYQKIIIDYNSSLSETRAALANEFVSPATQGKRYLFGRNETSQQVSQIIEIDGFIDDYAELGTTWQEKPVLSTQNVPNNAFIVNCVLCVRPRTAENRIKDFGFSKIIPYADLCQTLPEAFPLPSFVLETRRDLEQNIAKWNKLYERLSDDRSKSVLSDLLKFRLTANYQYLIDYQFRIWEQYFEPFMYRHSDEVFVDCGGFDGDTTEEFCKRYPDYKKVFLFEPSATNLAKARQRLQNFRNIEMIELGVSDREGILKFNPESGSASCVSDSGSSQISVTTLDKSINEKVTFIKMDLEGWELKALQGAIEHIAKDRPKLAIAVYHHPSDFWRISEFILDVRDDYDVYLRHYTEGWSETVMFFVPK</sequence>
<evidence type="ECO:0000259" key="1">
    <source>
        <dbReference type="Pfam" id="PF05050"/>
    </source>
</evidence>
<dbReference type="PANTHER" id="PTHR34203">
    <property type="entry name" value="METHYLTRANSFERASE, FKBM FAMILY PROTEIN"/>
    <property type="match status" value="1"/>
</dbReference>
<accession>A0A2T1GCM5</accession>
<keyword evidence="3" id="KW-1185">Reference proteome</keyword>
<dbReference type="InterPro" id="IPR052514">
    <property type="entry name" value="SAM-dependent_MTase"/>
</dbReference>
<dbReference type="NCBIfam" id="TIGR01444">
    <property type="entry name" value="fkbM_fam"/>
    <property type="match status" value="1"/>
</dbReference>